<feature type="modified residue" description="4-aspartylphosphate" evidence="13">
    <location>
        <position position="782"/>
    </location>
</feature>
<dbReference type="InterPro" id="IPR005467">
    <property type="entry name" value="His_kinase_dom"/>
</dbReference>
<dbReference type="FunFam" id="1.10.287.130:FF:000004">
    <property type="entry name" value="Ethylene receptor 1"/>
    <property type="match status" value="1"/>
</dbReference>
<evidence type="ECO:0000256" key="12">
    <source>
        <dbReference type="ARBA" id="ARBA00023136"/>
    </source>
</evidence>
<keyword evidence="7" id="KW-0547">Nucleotide-binding</keyword>
<dbReference type="InterPro" id="IPR036097">
    <property type="entry name" value="HisK_dim/P_sf"/>
</dbReference>
<dbReference type="CDD" id="cd00082">
    <property type="entry name" value="HisKA"/>
    <property type="match status" value="1"/>
</dbReference>
<dbReference type="SMART" id="SM00448">
    <property type="entry name" value="REC"/>
    <property type="match status" value="1"/>
</dbReference>
<dbReference type="GO" id="GO:0000155">
    <property type="term" value="F:phosphorelay sensor kinase activity"/>
    <property type="evidence" value="ECO:0007669"/>
    <property type="project" value="InterPro"/>
</dbReference>
<evidence type="ECO:0000256" key="6">
    <source>
        <dbReference type="ARBA" id="ARBA00022692"/>
    </source>
</evidence>
<dbReference type="Proteomes" id="UP000199150">
    <property type="component" value="Unassembled WGS sequence"/>
</dbReference>
<organism evidence="17 18">
    <name type="scientific">Asticcacaulis taihuensis</name>
    <dbReference type="NCBI Taxonomy" id="260084"/>
    <lineage>
        <taxon>Bacteria</taxon>
        <taxon>Pseudomonadati</taxon>
        <taxon>Pseudomonadota</taxon>
        <taxon>Alphaproteobacteria</taxon>
        <taxon>Caulobacterales</taxon>
        <taxon>Caulobacteraceae</taxon>
        <taxon>Asticcacaulis</taxon>
    </lineage>
</organism>
<dbReference type="FunFam" id="3.30.565.10:FF:000010">
    <property type="entry name" value="Sensor histidine kinase RcsC"/>
    <property type="match status" value="1"/>
</dbReference>
<comment type="catalytic activity">
    <reaction evidence="1">
        <text>ATP + protein L-histidine = ADP + protein N-phospho-L-histidine.</text>
        <dbReference type="EC" id="2.7.13.3"/>
    </reaction>
</comment>
<dbReference type="InterPro" id="IPR003661">
    <property type="entry name" value="HisK_dim/P_dom"/>
</dbReference>
<dbReference type="CDD" id="cd16922">
    <property type="entry name" value="HATPase_EvgS-ArcB-TorS-like"/>
    <property type="match status" value="1"/>
</dbReference>
<name>A0A1G4PRM6_9CAUL</name>
<evidence type="ECO:0000256" key="11">
    <source>
        <dbReference type="ARBA" id="ARBA00023012"/>
    </source>
</evidence>
<dbReference type="GO" id="GO:0016020">
    <property type="term" value="C:membrane"/>
    <property type="evidence" value="ECO:0007669"/>
    <property type="project" value="UniProtKB-SubCell"/>
</dbReference>
<feature type="transmembrane region" description="Helical" evidence="14">
    <location>
        <begin position="432"/>
        <end position="456"/>
    </location>
</feature>
<keyword evidence="11" id="KW-0902">Two-component regulatory system</keyword>
<protein>
    <recommendedName>
        <fullName evidence="3">histidine kinase</fullName>
        <ecNumber evidence="3">2.7.13.3</ecNumber>
    </recommendedName>
</protein>
<keyword evidence="6 14" id="KW-0812">Transmembrane</keyword>
<evidence type="ECO:0000259" key="15">
    <source>
        <dbReference type="PROSITE" id="PS50109"/>
    </source>
</evidence>
<evidence type="ECO:0000256" key="14">
    <source>
        <dbReference type="SAM" id="Phobius"/>
    </source>
</evidence>
<dbReference type="STRING" id="260084.SAMN02927928_0611"/>
<dbReference type="AlphaFoldDB" id="A0A1G4PRM6"/>
<dbReference type="PANTHER" id="PTHR45339">
    <property type="entry name" value="HYBRID SIGNAL TRANSDUCTION HISTIDINE KINASE J"/>
    <property type="match status" value="1"/>
</dbReference>
<evidence type="ECO:0000256" key="13">
    <source>
        <dbReference type="PROSITE-ProRule" id="PRU00169"/>
    </source>
</evidence>
<evidence type="ECO:0000256" key="4">
    <source>
        <dbReference type="ARBA" id="ARBA00022553"/>
    </source>
</evidence>
<dbReference type="SUPFAM" id="SSF55874">
    <property type="entry name" value="ATPase domain of HSP90 chaperone/DNA topoisomerase II/histidine kinase"/>
    <property type="match status" value="1"/>
</dbReference>
<dbReference type="EMBL" id="FMTS01000001">
    <property type="protein sequence ID" value="SCW34994.1"/>
    <property type="molecule type" value="Genomic_DNA"/>
</dbReference>
<dbReference type="PRINTS" id="PR00344">
    <property type="entry name" value="BCTRLSENSOR"/>
</dbReference>
<keyword evidence="5" id="KW-0808">Transferase</keyword>
<dbReference type="Gene3D" id="1.10.287.130">
    <property type="match status" value="1"/>
</dbReference>
<keyword evidence="12 14" id="KW-0472">Membrane</keyword>
<accession>A0A1G4PRM6</accession>
<dbReference type="Gene3D" id="3.40.50.2300">
    <property type="match status" value="1"/>
</dbReference>
<evidence type="ECO:0000256" key="1">
    <source>
        <dbReference type="ARBA" id="ARBA00000085"/>
    </source>
</evidence>
<dbReference type="SUPFAM" id="SSF52172">
    <property type="entry name" value="CheY-like"/>
    <property type="match status" value="1"/>
</dbReference>
<dbReference type="SMART" id="SM00388">
    <property type="entry name" value="HisKA"/>
    <property type="match status" value="1"/>
</dbReference>
<reference evidence="18" key="1">
    <citation type="submission" date="2016-10" db="EMBL/GenBank/DDBJ databases">
        <authorList>
            <person name="Varghese N."/>
            <person name="Submissions S."/>
        </authorList>
    </citation>
    <scope>NUCLEOTIDE SEQUENCE [LARGE SCALE GENOMIC DNA]</scope>
    <source>
        <strain evidence="18">CGMCC 1.3431</strain>
    </source>
</reference>
<keyword evidence="4 13" id="KW-0597">Phosphoprotein</keyword>
<evidence type="ECO:0000256" key="5">
    <source>
        <dbReference type="ARBA" id="ARBA00022679"/>
    </source>
</evidence>
<dbReference type="Pfam" id="PF02518">
    <property type="entry name" value="HATPase_c"/>
    <property type="match status" value="1"/>
</dbReference>
<dbReference type="InterPro" id="IPR003594">
    <property type="entry name" value="HATPase_dom"/>
</dbReference>
<dbReference type="PROSITE" id="PS50110">
    <property type="entry name" value="RESPONSE_REGULATORY"/>
    <property type="match status" value="1"/>
</dbReference>
<evidence type="ECO:0000259" key="16">
    <source>
        <dbReference type="PROSITE" id="PS50110"/>
    </source>
</evidence>
<keyword evidence="10 14" id="KW-1133">Transmembrane helix</keyword>
<dbReference type="SUPFAM" id="SSF47384">
    <property type="entry name" value="Homodimeric domain of signal transducing histidine kinase"/>
    <property type="match status" value="1"/>
</dbReference>
<proteinExistence type="predicted"/>
<evidence type="ECO:0000256" key="7">
    <source>
        <dbReference type="ARBA" id="ARBA00022741"/>
    </source>
</evidence>
<gene>
    <name evidence="17" type="ORF">SAMN02927928_0611</name>
</gene>
<keyword evidence="9" id="KW-0067">ATP-binding</keyword>
<dbReference type="Pfam" id="PF00072">
    <property type="entry name" value="Response_reg"/>
    <property type="match status" value="1"/>
</dbReference>
<dbReference type="CDD" id="cd17546">
    <property type="entry name" value="REC_hyHK_CKI1_RcsC-like"/>
    <property type="match status" value="1"/>
</dbReference>
<evidence type="ECO:0000256" key="8">
    <source>
        <dbReference type="ARBA" id="ARBA00022777"/>
    </source>
</evidence>
<dbReference type="InterPro" id="IPR036890">
    <property type="entry name" value="HATPase_C_sf"/>
</dbReference>
<dbReference type="Gene3D" id="3.30.565.10">
    <property type="entry name" value="Histidine kinase-like ATPase, C-terminal domain"/>
    <property type="match status" value="1"/>
</dbReference>
<evidence type="ECO:0000313" key="17">
    <source>
        <dbReference type="EMBL" id="SCW34994.1"/>
    </source>
</evidence>
<dbReference type="Pfam" id="PF00512">
    <property type="entry name" value="HisKA"/>
    <property type="match status" value="1"/>
</dbReference>
<dbReference type="PANTHER" id="PTHR45339:SF1">
    <property type="entry name" value="HYBRID SIGNAL TRANSDUCTION HISTIDINE KINASE J"/>
    <property type="match status" value="1"/>
</dbReference>
<dbReference type="GO" id="GO:0005524">
    <property type="term" value="F:ATP binding"/>
    <property type="evidence" value="ECO:0007669"/>
    <property type="project" value="UniProtKB-KW"/>
</dbReference>
<sequence>MGRSDRAMSIATVKHWLALVGALLLAFFVMPISVFAQEQPIAPRHDKLLAVYNLVASSPFTYTENEIDTYGERAVRLSGDARIHALWRVLYAYKTDQNESKLLAWHDRILKLAQKEDDTNLDLLARFMYQAYQSEIGDFKGFSDREWSAYLTTPNQALQSIVMIERIRYLQHFEQWADAIDLGDKLIVHLKAEGPDAEPVLEAAYQVTAFSLGAVGDYDAYANNMLAMAKLSQKNAFFSQKLDMVYDLALWAAHENDMPVAEQFQKLHTDYVNKYNVEDLKTWDEFLCATIEDQAQKYAAVRECLAESYVNKGIINNVLDVWKMRLLARAYADGTDTTKARFYLAKLRALPESMSPPDSSFDKRLQAYMLRADGRGNEAFDALDEWTRTQAAYYEKSRVDSVQGMYKALRKELDGKTAESRLLVKQVQMRNLLLGAAGLIALLLLVILVGGALWVFRMRRMQWHLRDAHEHAEAANAAKSRFLAVMSHELRTPLNGVLGMAQALKKNDLTESQREQVDILVDSGQTLLVLLNDVLDMSRIEAGKIELAPTPTTLKDMIERVINTYGSLLDGKDVMLRYELDENARAPMTFDVLRVYQCLSNLVSNALKFTEKGTVRILASATPREEGGYRVRVEVRDTGIGMSKATLDKLFEAFTQADAVTTRKYGGTGLGLNISRRLAELMGGSLSVTSEEGIGSVFVMTFEAGEVMAVPESEQPEMKSMPKHDDNADLPGMHILLVDDHPVNRKVARLFLEPFGFIITEAVDGQEALDLDMSRYDLVLMDLNMPRLGGLEATRIFRSQEPEGQHVPIVALTADAMHDQVEACYAAGMDAHIPKPIIMDTLIDTVAGLLRLKEDQPDAKAEVA</sequence>
<comment type="subcellular location">
    <subcellularLocation>
        <location evidence="2">Membrane</location>
    </subcellularLocation>
</comment>
<dbReference type="SMART" id="SM00387">
    <property type="entry name" value="HATPase_c"/>
    <property type="match status" value="1"/>
</dbReference>
<feature type="domain" description="Response regulatory" evidence="16">
    <location>
        <begin position="734"/>
        <end position="850"/>
    </location>
</feature>
<dbReference type="InterPro" id="IPR004358">
    <property type="entry name" value="Sig_transdc_His_kin-like_C"/>
</dbReference>
<evidence type="ECO:0000313" key="18">
    <source>
        <dbReference type="Proteomes" id="UP000199150"/>
    </source>
</evidence>
<dbReference type="InterPro" id="IPR001789">
    <property type="entry name" value="Sig_transdc_resp-reg_receiver"/>
</dbReference>
<keyword evidence="8 17" id="KW-0418">Kinase</keyword>
<evidence type="ECO:0000256" key="9">
    <source>
        <dbReference type="ARBA" id="ARBA00022840"/>
    </source>
</evidence>
<keyword evidence="18" id="KW-1185">Reference proteome</keyword>
<dbReference type="InterPro" id="IPR011006">
    <property type="entry name" value="CheY-like_superfamily"/>
</dbReference>
<dbReference type="PROSITE" id="PS50109">
    <property type="entry name" value="HIS_KIN"/>
    <property type="match status" value="1"/>
</dbReference>
<dbReference type="EC" id="2.7.13.3" evidence="3"/>
<feature type="domain" description="Histidine kinase" evidence="15">
    <location>
        <begin position="485"/>
        <end position="706"/>
    </location>
</feature>
<evidence type="ECO:0000256" key="3">
    <source>
        <dbReference type="ARBA" id="ARBA00012438"/>
    </source>
</evidence>
<evidence type="ECO:0000256" key="2">
    <source>
        <dbReference type="ARBA" id="ARBA00004370"/>
    </source>
</evidence>
<evidence type="ECO:0000256" key="10">
    <source>
        <dbReference type="ARBA" id="ARBA00022989"/>
    </source>
</evidence>